<organism evidence="1 2">
    <name type="scientific">Vibrio lentus</name>
    <dbReference type="NCBI Taxonomy" id="136468"/>
    <lineage>
        <taxon>Bacteria</taxon>
        <taxon>Pseudomonadati</taxon>
        <taxon>Pseudomonadota</taxon>
        <taxon>Gammaproteobacteria</taxon>
        <taxon>Vibrionales</taxon>
        <taxon>Vibrionaceae</taxon>
        <taxon>Vibrio</taxon>
    </lineage>
</organism>
<dbReference type="Pfam" id="PF07073">
    <property type="entry name" value="ROF"/>
    <property type="match status" value="1"/>
</dbReference>
<protein>
    <submittedName>
        <fullName evidence="1">Transcriptional regulator</fullName>
    </submittedName>
</protein>
<dbReference type="AlphaFoldDB" id="A0A2N7C6H2"/>
<evidence type="ECO:0000313" key="1">
    <source>
        <dbReference type="EMBL" id="PME72332.1"/>
    </source>
</evidence>
<accession>A0A2N7C6H2</accession>
<proteinExistence type="predicted"/>
<evidence type="ECO:0000313" key="2">
    <source>
        <dbReference type="Proteomes" id="UP000235778"/>
    </source>
</evidence>
<comment type="caution">
    <text evidence="1">The sequence shown here is derived from an EMBL/GenBank/DDBJ whole genome shotgun (WGS) entry which is preliminary data.</text>
</comment>
<dbReference type="InterPro" id="IPR009778">
    <property type="entry name" value="ROF"/>
</dbReference>
<dbReference type="RefSeq" id="WP_102266796.1">
    <property type="nucleotide sequence ID" value="NZ_MCSH01000050.1"/>
</dbReference>
<dbReference type="SUPFAM" id="SSF101744">
    <property type="entry name" value="Rof/RNase P subunit-like"/>
    <property type="match status" value="1"/>
</dbReference>
<dbReference type="EMBL" id="MCSI01000028">
    <property type="protein sequence ID" value="PME72332.1"/>
    <property type="molecule type" value="Genomic_DNA"/>
</dbReference>
<sequence>MISCNEYDYIEIVCLYRYPVRLTMKVGESIKGVALDTSRNESKNECIKLNANEIEILVELDGISKLEVLIDNPHFSEVIFK</sequence>
<dbReference type="Proteomes" id="UP000235778">
    <property type="component" value="Unassembled WGS sequence"/>
</dbReference>
<dbReference type="InterPro" id="IPR038626">
    <property type="entry name" value="Rof-like_sf"/>
</dbReference>
<name>A0A2N7C6H2_9VIBR</name>
<dbReference type="InterPro" id="IPR023534">
    <property type="entry name" value="Rof/RNase_P-like"/>
</dbReference>
<gene>
    <name evidence="1" type="ORF">BCV30_21730</name>
</gene>
<reference evidence="2" key="1">
    <citation type="submission" date="2016-07" db="EMBL/GenBank/DDBJ databases">
        <title>Nontailed viruses are major unrecognized killers of bacteria in the ocean.</title>
        <authorList>
            <person name="Kauffman K."/>
            <person name="Hussain F."/>
            <person name="Yang J."/>
            <person name="Arevalo P."/>
            <person name="Brown J."/>
            <person name="Cutler M."/>
            <person name="Kelly L."/>
            <person name="Polz M.F."/>
        </authorList>
    </citation>
    <scope>NUCLEOTIDE SEQUENCE [LARGE SCALE GENOMIC DNA]</scope>
    <source>
        <strain evidence="2">10N.286.55.C1</strain>
    </source>
</reference>
<dbReference type="Gene3D" id="2.30.30.400">
    <property type="entry name" value="Rof-like"/>
    <property type="match status" value="1"/>
</dbReference>